<evidence type="ECO:0000313" key="3">
    <source>
        <dbReference type="EMBL" id="SVD37826.1"/>
    </source>
</evidence>
<keyword evidence="2" id="KW-1133">Transmembrane helix</keyword>
<protein>
    <recommendedName>
        <fullName evidence="4">TonB C-terminal domain-containing protein</fullName>
    </recommendedName>
</protein>
<dbReference type="AlphaFoldDB" id="A0A382UU96"/>
<feature type="transmembrane region" description="Helical" evidence="2">
    <location>
        <begin position="12"/>
        <end position="32"/>
    </location>
</feature>
<name>A0A382UU96_9ZZZZ</name>
<evidence type="ECO:0000256" key="2">
    <source>
        <dbReference type="SAM" id="Phobius"/>
    </source>
</evidence>
<proteinExistence type="predicted"/>
<feature type="non-terminal residue" evidence="3">
    <location>
        <position position="83"/>
    </location>
</feature>
<accession>A0A382UU96</accession>
<feature type="compositionally biased region" description="Pro residues" evidence="1">
    <location>
        <begin position="73"/>
        <end position="83"/>
    </location>
</feature>
<dbReference type="EMBL" id="UINC01146856">
    <property type="protein sequence ID" value="SVD37826.1"/>
    <property type="molecule type" value="Genomic_DNA"/>
</dbReference>
<sequence length="83" mass="9511">MRRMDPFDQRAMTLSLGLHVSLLVGLWLSTFYQSPQLEFIAYEIELVSPPPAEQAEEEEFATEEVAIERPEPEPVPPEPEPEE</sequence>
<gene>
    <name evidence="3" type="ORF">METZ01_LOCUS390680</name>
</gene>
<feature type="region of interest" description="Disordered" evidence="1">
    <location>
        <begin position="50"/>
        <end position="83"/>
    </location>
</feature>
<evidence type="ECO:0008006" key="4">
    <source>
        <dbReference type="Google" id="ProtNLM"/>
    </source>
</evidence>
<keyword evidence="2" id="KW-0812">Transmembrane</keyword>
<reference evidence="3" key="1">
    <citation type="submission" date="2018-05" db="EMBL/GenBank/DDBJ databases">
        <authorList>
            <person name="Lanie J.A."/>
            <person name="Ng W.-L."/>
            <person name="Kazmierczak K.M."/>
            <person name="Andrzejewski T.M."/>
            <person name="Davidsen T.M."/>
            <person name="Wayne K.J."/>
            <person name="Tettelin H."/>
            <person name="Glass J.I."/>
            <person name="Rusch D."/>
            <person name="Podicherti R."/>
            <person name="Tsui H.-C.T."/>
            <person name="Winkler M.E."/>
        </authorList>
    </citation>
    <scope>NUCLEOTIDE SEQUENCE</scope>
</reference>
<keyword evidence="2" id="KW-0472">Membrane</keyword>
<organism evidence="3">
    <name type="scientific">marine metagenome</name>
    <dbReference type="NCBI Taxonomy" id="408172"/>
    <lineage>
        <taxon>unclassified sequences</taxon>
        <taxon>metagenomes</taxon>
        <taxon>ecological metagenomes</taxon>
    </lineage>
</organism>
<evidence type="ECO:0000256" key="1">
    <source>
        <dbReference type="SAM" id="MobiDB-lite"/>
    </source>
</evidence>